<dbReference type="Proteomes" id="UP000243308">
    <property type="component" value="Unassembled WGS sequence"/>
</dbReference>
<evidence type="ECO:0000313" key="7">
    <source>
        <dbReference type="EMBL" id="KFH62120.1"/>
    </source>
</evidence>
<dbReference type="GO" id="GO:0043657">
    <property type="term" value="C:host cell"/>
    <property type="evidence" value="ECO:0007669"/>
    <property type="project" value="UniProtKB-SubCell"/>
</dbReference>
<organism evidence="7 8">
    <name type="scientific">Podila verticillata NRRL 6337</name>
    <dbReference type="NCBI Taxonomy" id="1069443"/>
    <lineage>
        <taxon>Eukaryota</taxon>
        <taxon>Fungi</taxon>
        <taxon>Fungi incertae sedis</taxon>
        <taxon>Mucoromycota</taxon>
        <taxon>Mortierellomycotina</taxon>
        <taxon>Mortierellomycetes</taxon>
        <taxon>Mortierellales</taxon>
        <taxon>Mortierellaceae</taxon>
        <taxon>Podila</taxon>
    </lineage>
</organism>
<dbReference type="AlphaFoldDB" id="A0A086TJJ3"/>
<feature type="region of interest" description="Disordered" evidence="5">
    <location>
        <begin position="252"/>
        <end position="307"/>
    </location>
</feature>
<dbReference type="InterPro" id="IPR008266">
    <property type="entry name" value="Tyr_kinase_AS"/>
</dbReference>
<dbReference type="Gene3D" id="1.10.510.10">
    <property type="entry name" value="Transferase(Phosphotransferase) domain 1"/>
    <property type="match status" value="1"/>
</dbReference>
<feature type="compositionally biased region" description="Basic residues" evidence="5">
    <location>
        <begin position="287"/>
        <end position="296"/>
    </location>
</feature>
<evidence type="ECO:0000313" key="8">
    <source>
        <dbReference type="Proteomes" id="UP000243308"/>
    </source>
</evidence>
<dbReference type="GO" id="GO:0005524">
    <property type="term" value="F:ATP binding"/>
    <property type="evidence" value="ECO:0007669"/>
    <property type="project" value="UniProtKB-UniRule"/>
</dbReference>
<keyword evidence="7" id="KW-0418">Kinase</keyword>
<comment type="subcellular location">
    <subcellularLocation>
        <location evidence="1">Host cell</location>
    </subcellularLocation>
    <subcellularLocation>
        <location evidence="2">Secreted</location>
    </subcellularLocation>
</comment>
<dbReference type="InterPro" id="IPR017441">
    <property type="entry name" value="Protein_kinase_ATP_BS"/>
</dbReference>
<dbReference type="InterPro" id="IPR000719">
    <property type="entry name" value="Prot_kinase_dom"/>
</dbReference>
<keyword evidence="8" id="KW-1185">Reference proteome</keyword>
<proteinExistence type="predicted"/>
<dbReference type="PANTHER" id="PTHR37171:SF1">
    <property type="entry name" value="SERINE_THREONINE-PROTEIN KINASE YRZF-RELATED"/>
    <property type="match status" value="1"/>
</dbReference>
<dbReference type="GO" id="GO:0005576">
    <property type="term" value="C:extracellular region"/>
    <property type="evidence" value="ECO:0007669"/>
    <property type="project" value="UniProtKB-SubCell"/>
</dbReference>
<dbReference type="GO" id="GO:0004674">
    <property type="term" value="F:protein serine/threonine kinase activity"/>
    <property type="evidence" value="ECO:0007669"/>
    <property type="project" value="UniProtKB-KW"/>
</dbReference>
<dbReference type="Pfam" id="PF20147">
    <property type="entry name" value="Crinkler"/>
    <property type="match status" value="1"/>
</dbReference>
<feature type="compositionally biased region" description="Acidic residues" evidence="5">
    <location>
        <begin position="271"/>
        <end position="281"/>
    </location>
</feature>
<feature type="domain" description="Protein kinase" evidence="6">
    <location>
        <begin position="333"/>
        <end position="545"/>
    </location>
</feature>
<name>A0A086TJJ3_9FUNG</name>
<dbReference type="InterPro" id="IPR045379">
    <property type="entry name" value="Crinkler_N"/>
</dbReference>
<dbReference type="Gene3D" id="3.30.200.20">
    <property type="entry name" value="Phosphorylase Kinase, domain 1"/>
    <property type="match status" value="1"/>
</dbReference>
<accession>A0A086TJJ3</accession>
<dbReference type="SUPFAM" id="SSF56112">
    <property type="entry name" value="Protein kinase-like (PK-like)"/>
    <property type="match status" value="1"/>
</dbReference>
<evidence type="ECO:0000256" key="2">
    <source>
        <dbReference type="ARBA" id="ARBA00004613"/>
    </source>
</evidence>
<dbReference type="PANTHER" id="PTHR37171">
    <property type="entry name" value="SERINE/THREONINE-PROTEIN KINASE YRZF-RELATED"/>
    <property type="match status" value="1"/>
</dbReference>
<evidence type="ECO:0000256" key="5">
    <source>
        <dbReference type="SAM" id="MobiDB-lite"/>
    </source>
</evidence>
<dbReference type="Pfam" id="PF00069">
    <property type="entry name" value="Pkinase"/>
    <property type="match status" value="1"/>
</dbReference>
<keyword evidence="7" id="KW-0723">Serine/threonine-protein kinase</keyword>
<feature type="binding site" evidence="4">
    <location>
        <position position="360"/>
    </location>
    <ligand>
        <name>ATP</name>
        <dbReference type="ChEBI" id="CHEBI:30616"/>
    </ligand>
</feature>
<dbReference type="InterPro" id="IPR052396">
    <property type="entry name" value="Meiotic_Drive_Suppr_Kinase"/>
</dbReference>
<dbReference type="PROSITE" id="PS00109">
    <property type="entry name" value="PROTEIN_KINASE_TYR"/>
    <property type="match status" value="1"/>
</dbReference>
<sequence>MLHTNTITDNNLSLFCVVDGESTSIAFPITTSSADTVGDLKSLIVKGDQAPAFKDVAAKDLILWRASIPDGSATTIDALDDKTELNNPRARLSKLFPESPDDNTYIIVQRPPPADASSTSTTVPYTRFGRAPTEVSEWTEFPTEAASLSHPTDRTFSPDDFRFSNDLVLSNEESVDIRMLIEIKTIWALSCGDLVTKYKEDRDLVTRERSPESPTWRQVHQIFGYLSYNRLRYGILTTYHQTWYLMELTDEDYTSLSPPPSPPQSLPPESPPDDDNNDDSNDGSYHERKKHTRKRDQQRPGIVTRSKSKIQQIFRQLSSGFTVAVGKLSLQEFEIQELLGEGRTGRVFRATWQGEPVALKVCDLYKNPEYEDEILTEVAAYKALEALQGVCIPRFKTAGYDGGIFAIAMEIAGSPMEVDKLSYQERLKIVDSLSLIHRHGILHNDIRLYNVLVCRYNNEFQVCFIDFARSRRTCDELELKNEMVKLKYLLRMEETCDRPRSTSTRHSRPFSTLVQAPSSVKYTGNQQRTAQKKLKYMYCQQSGRH</sequence>
<gene>
    <name evidence="7" type="ORF">MVEG_11759</name>
</gene>
<keyword evidence="4" id="KW-0547">Nucleotide-binding</keyword>
<feature type="compositionally biased region" description="Pro residues" evidence="5">
    <location>
        <begin position="257"/>
        <end position="270"/>
    </location>
</feature>
<dbReference type="SMART" id="SM00220">
    <property type="entry name" value="S_TKc"/>
    <property type="match status" value="1"/>
</dbReference>
<evidence type="ECO:0000256" key="1">
    <source>
        <dbReference type="ARBA" id="ARBA00004340"/>
    </source>
</evidence>
<keyword evidence="3" id="KW-0964">Secreted</keyword>
<dbReference type="InterPro" id="IPR011009">
    <property type="entry name" value="Kinase-like_dom_sf"/>
</dbReference>
<dbReference type="OrthoDB" id="10020333at2759"/>
<keyword evidence="4" id="KW-0067">ATP-binding</keyword>
<keyword evidence="7" id="KW-0808">Transferase</keyword>
<evidence type="ECO:0000256" key="3">
    <source>
        <dbReference type="ARBA" id="ARBA00022525"/>
    </source>
</evidence>
<dbReference type="PROSITE" id="PS50011">
    <property type="entry name" value="PROTEIN_KINASE_DOM"/>
    <property type="match status" value="1"/>
</dbReference>
<protein>
    <submittedName>
        <fullName evidence="7">Serine/threonine protein kinase</fullName>
    </submittedName>
</protein>
<reference evidence="7 8" key="1">
    <citation type="submission" date="2011-02" db="EMBL/GenBank/DDBJ databases">
        <title>The Genome Sequence of Mortierella verticillata NRRL 6337.</title>
        <authorList>
            <consortium name="The Broad Institute Genome Sequencing Platform"/>
            <person name="Russ C."/>
            <person name="Cuomo C."/>
            <person name="Burger G."/>
            <person name="Gray M.W."/>
            <person name="Holland P.W.H."/>
            <person name="King N."/>
            <person name="Lang F.B.F."/>
            <person name="Roger A.J."/>
            <person name="Ruiz-Trillo I."/>
            <person name="Young S.K."/>
            <person name="Zeng Q."/>
            <person name="Gargeya S."/>
            <person name="Alvarado L."/>
            <person name="Berlin A."/>
            <person name="Chapman S.B."/>
            <person name="Chen Z."/>
            <person name="Freedman E."/>
            <person name="Gellesch M."/>
            <person name="Goldberg J."/>
            <person name="Griggs A."/>
            <person name="Gujja S."/>
            <person name="Heilman E."/>
            <person name="Heiman D."/>
            <person name="Howarth C."/>
            <person name="Mehta T."/>
            <person name="Neiman D."/>
            <person name="Pearson M."/>
            <person name="Roberts A."/>
            <person name="Saif S."/>
            <person name="Shea T."/>
            <person name="Shenoy N."/>
            <person name="Sisk P."/>
            <person name="Stolte C."/>
            <person name="Sykes S."/>
            <person name="White J."/>
            <person name="Yandava C."/>
            <person name="Haas B."/>
            <person name="Nusbaum C."/>
            <person name="Birren B."/>
        </authorList>
    </citation>
    <scope>NUCLEOTIDE SEQUENCE [LARGE SCALE GENOMIC DNA]</scope>
    <source>
        <strain evidence="7 8">NRRL 6337</strain>
    </source>
</reference>
<dbReference type="PROSITE" id="PS00107">
    <property type="entry name" value="PROTEIN_KINASE_ATP"/>
    <property type="match status" value="1"/>
</dbReference>
<evidence type="ECO:0000256" key="4">
    <source>
        <dbReference type="PROSITE-ProRule" id="PRU10141"/>
    </source>
</evidence>
<evidence type="ECO:0000259" key="6">
    <source>
        <dbReference type="PROSITE" id="PS50011"/>
    </source>
</evidence>
<dbReference type="EMBL" id="KN042433">
    <property type="protein sequence ID" value="KFH62120.1"/>
    <property type="molecule type" value="Genomic_DNA"/>
</dbReference>